<dbReference type="PROSITE" id="PS00344">
    <property type="entry name" value="GATA_ZN_FINGER_1"/>
    <property type="match status" value="1"/>
</dbReference>
<evidence type="ECO:0000313" key="12">
    <source>
        <dbReference type="EMBL" id="KAJ0964500.1"/>
    </source>
</evidence>
<gene>
    <name evidence="12" type="ORF">J5N97_025638</name>
</gene>
<evidence type="ECO:0000256" key="8">
    <source>
        <dbReference type="ARBA" id="ARBA00024019"/>
    </source>
</evidence>
<dbReference type="SMART" id="SM00401">
    <property type="entry name" value="ZnF_GATA"/>
    <property type="match status" value="1"/>
</dbReference>
<dbReference type="GO" id="GO:0008270">
    <property type="term" value="F:zinc ion binding"/>
    <property type="evidence" value="ECO:0007669"/>
    <property type="project" value="UniProtKB-KW"/>
</dbReference>
<evidence type="ECO:0000313" key="13">
    <source>
        <dbReference type="Proteomes" id="UP001085076"/>
    </source>
</evidence>
<evidence type="ECO:0000256" key="3">
    <source>
        <dbReference type="ARBA" id="ARBA00022771"/>
    </source>
</evidence>
<dbReference type="InterPro" id="IPR013088">
    <property type="entry name" value="Znf_NHR/GATA"/>
</dbReference>
<keyword evidence="13" id="KW-1185">Reference proteome</keyword>
<dbReference type="OrthoDB" id="2162994at2759"/>
<keyword evidence="6" id="KW-0804">Transcription</keyword>
<dbReference type="Pfam" id="PF00320">
    <property type="entry name" value="GATA"/>
    <property type="match status" value="1"/>
</dbReference>
<dbReference type="Proteomes" id="UP001085076">
    <property type="component" value="Miscellaneous, Linkage group lg08"/>
</dbReference>
<organism evidence="12 13">
    <name type="scientific">Dioscorea zingiberensis</name>
    <dbReference type="NCBI Taxonomy" id="325984"/>
    <lineage>
        <taxon>Eukaryota</taxon>
        <taxon>Viridiplantae</taxon>
        <taxon>Streptophyta</taxon>
        <taxon>Embryophyta</taxon>
        <taxon>Tracheophyta</taxon>
        <taxon>Spermatophyta</taxon>
        <taxon>Magnoliopsida</taxon>
        <taxon>Liliopsida</taxon>
        <taxon>Dioscoreales</taxon>
        <taxon>Dioscoreaceae</taxon>
        <taxon>Dioscorea</taxon>
    </lineage>
</organism>
<keyword evidence="2" id="KW-0479">Metal-binding</keyword>
<dbReference type="GO" id="GO:0006355">
    <property type="term" value="P:regulation of DNA-templated transcription"/>
    <property type="evidence" value="ECO:0007669"/>
    <property type="project" value="InterPro"/>
</dbReference>
<evidence type="ECO:0000259" key="11">
    <source>
        <dbReference type="PROSITE" id="PS50114"/>
    </source>
</evidence>
<evidence type="ECO:0000256" key="2">
    <source>
        <dbReference type="ARBA" id="ARBA00022723"/>
    </source>
</evidence>
<evidence type="ECO:0000256" key="10">
    <source>
        <dbReference type="SAM" id="MobiDB-lite"/>
    </source>
</evidence>
<evidence type="ECO:0000256" key="9">
    <source>
        <dbReference type="PROSITE-ProRule" id="PRU00094"/>
    </source>
</evidence>
<comment type="similarity">
    <text evidence="8">Belongs to the type IV zinc-finger family. Class B subfamily.</text>
</comment>
<dbReference type="InterPro" id="IPR052138">
    <property type="entry name" value="GATA_ZnFinger_Domain"/>
</dbReference>
<sequence>MTPFFMPIPNEEGDQDQDQSHDNVLLNANNSPFPCTIFFNNLEDQGTNNASDHKQHCQGQQELSHHLLSFQSNTVERSLGFCGVDEKPNERPDKWMSSKMRFMRKMMNSEQIILKRSRRGRRNTQELEDQQLNQENSNNAQSGFIRFCSDCNTTKTPLWRSGPQGPKSLCNACGIRQRKARRAMAAAAGLITVDKEKAVRKLEKGSEVDHTMPFKKRCKFMNSSKQTEKKVCLENVMISLSKNSGFSPPPPQDERDAAILLMSLSCNLVYQLSLLLCMCFVK</sequence>
<name>A0A9D5H608_9LILI</name>
<evidence type="ECO:0000256" key="5">
    <source>
        <dbReference type="ARBA" id="ARBA00023015"/>
    </source>
</evidence>
<keyword evidence="3 9" id="KW-0863">Zinc-finger</keyword>
<dbReference type="SUPFAM" id="SSF57716">
    <property type="entry name" value="Glucocorticoid receptor-like (DNA-binding domain)"/>
    <property type="match status" value="1"/>
</dbReference>
<evidence type="ECO:0000256" key="4">
    <source>
        <dbReference type="ARBA" id="ARBA00022833"/>
    </source>
</evidence>
<dbReference type="PANTHER" id="PTHR47255:SF4">
    <property type="entry name" value="GATA ZINC FINGER DOMAIN-CONTAINING PROTEIN 12"/>
    <property type="match status" value="1"/>
</dbReference>
<dbReference type="PROSITE" id="PS50114">
    <property type="entry name" value="GATA_ZN_FINGER_2"/>
    <property type="match status" value="1"/>
</dbReference>
<accession>A0A9D5H608</accession>
<reference evidence="12" key="2">
    <citation type="journal article" date="2022" name="Hortic Res">
        <title>The genome of Dioscorea zingiberensis sheds light on the biosynthesis, origin and evolution of the medicinally important diosgenin saponins.</title>
        <authorList>
            <person name="Li Y."/>
            <person name="Tan C."/>
            <person name="Li Z."/>
            <person name="Guo J."/>
            <person name="Li S."/>
            <person name="Chen X."/>
            <person name="Wang C."/>
            <person name="Dai X."/>
            <person name="Yang H."/>
            <person name="Song W."/>
            <person name="Hou L."/>
            <person name="Xu J."/>
            <person name="Tong Z."/>
            <person name="Xu A."/>
            <person name="Yuan X."/>
            <person name="Wang W."/>
            <person name="Yang Q."/>
            <person name="Chen L."/>
            <person name="Sun Z."/>
            <person name="Wang K."/>
            <person name="Pan B."/>
            <person name="Chen J."/>
            <person name="Bao Y."/>
            <person name="Liu F."/>
            <person name="Qi X."/>
            <person name="Gang D.R."/>
            <person name="Wen J."/>
            <person name="Li J."/>
        </authorList>
    </citation>
    <scope>NUCLEOTIDE SEQUENCE</scope>
    <source>
        <strain evidence="12">Dzin_1.0</strain>
    </source>
</reference>
<keyword evidence="4" id="KW-0862">Zinc</keyword>
<feature type="region of interest" description="Disordered" evidence="10">
    <location>
        <begin position="1"/>
        <end position="20"/>
    </location>
</feature>
<dbReference type="EMBL" id="JAGGNH010000008">
    <property type="protein sequence ID" value="KAJ0964500.1"/>
    <property type="molecule type" value="Genomic_DNA"/>
</dbReference>
<dbReference type="CDD" id="cd00202">
    <property type="entry name" value="ZnF_GATA"/>
    <property type="match status" value="1"/>
</dbReference>
<keyword evidence="5" id="KW-0805">Transcription regulation</keyword>
<evidence type="ECO:0000256" key="1">
    <source>
        <dbReference type="ARBA" id="ARBA00004123"/>
    </source>
</evidence>
<evidence type="ECO:0000256" key="6">
    <source>
        <dbReference type="ARBA" id="ARBA00023163"/>
    </source>
</evidence>
<keyword evidence="7" id="KW-0539">Nucleus</keyword>
<dbReference type="PANTHER" id="PTHR47255">
    <property type="entry name" value="GATA TRANSCRIPTION FACTOR 22-RELATED"/>
    <property type="match status" value="1"/>
</dbReference>
<dbReference type="FunFam" id="3.30.50.10:FF:000055">
    <property type="entry name" value="GATA transcription factor 21"/>
    <property type="match status" value="1"/>
</dbReference>
<dbReference type="AlphaFoldDB" id="A0A9D5H608"/>
<dbReference type="GO" id="GO:0005634">
    <property type="term" value="C:nucleus"/>
    <property type="evidence" value="ECO:0007669"/>
    <property type="project" value="UniProtKB-SubCell"/>
</dbReference>
<protein>
    <recommendedName>
        <fullName evidence="11">GATA-type domain-containing protein</fullName>
    </recommendedName>
</protein>
<comment type="caution">
    <text evidence="12">The sequence shown here is derived from an EMBL/GenBank/DDBJ whole genome shotgun (WGS) entry which is preliminary data.</text>
</comment>
<evidence type="ECO:0000256" key="7">
    <source>
        <dbReference type="ARBA" id="ARBA00023242"/>
    </source>
</evidence>
<feature type="domain" description="GATA-type" evidence="11">
    <location>
        <begin position="148"/>
        <end position="178"/>
    </location>
</feature>
<dbReference type="InterPro" id="IPR000679">
    <property type="entry name" value="Znf_GATA"/>
</dbReference>
<reference evidence="12" key="1">
    <citation type="submission" date="2021-03" db="EMBL/GenBank/DDBJ databases">
        <authorList>
            <person name="Li Z."/>
            <person name="Yang C."/>
        </authorList>
    </citation>
    <scope>NUCLEOTIDE SEQUENCE</scope>
    <source>
        <strain evidence="12">Dzin_1.0</strain>
        <tissue evidence="12">Leaf</tissue>
    </source>
</reference>
<dbReference type="GO" id="GO:0043565">
    <property type="term" value="F:sequence-specific DNA binding"/>
    <property type="evidence" value="ECO:0007669"/>
    <property type="project" value="InterPro"/>
</dbReference>
<comment type="subcellular location">
    <subcellularLocation>
        <location evidence="1">Nucleus</location>
    </subcellularLocation>
</comment>
<proteinExistence type="inferred from homology"/>
<dbReference type="Gene3D" id="3.30.50.10">
    <property type="entry name" value="Erythroid Transcription Factor GATA-1, subunit A"/>
    <property type="match status" value="1"/>
</dbReference>